<accession>A0ACC3SV56</accession>
<evidence type="ECO:0000313" key="2">
    <source>
        <dbReference type="Proteomes" id="UP001433508"/>
    </source>
</evidence>
<protein>
    <submittedName>
        <fullName evidence="1">Uncharacterized protein</fullName>
    </submittedName>
</protein>
<comment type="caution">
    <text evidence="1">The sequence shown here is derived from an EMBL/GenBank/DDBJ whole genome shotgun (WGS) entry which is preliminary data.</text>
</comment>
<reference evidence="2" key="1">
    <citation type="journal article" date="2024" name="Front. Bioeng. Biotechnol.">
        <title>Genome-scale model development and genomic sequencing of the oleaginous clade Lipomyces.</title>
        <authorList>
            <person name="Czajka J.J."/>
            <person name="Han Y."/>
            <person name="Kim J."/>
            <person name="Mondo S.J."/>
            <person name="Hofstad B.A."/>
            <person name="Robles A."/>
            <person name="Haridas S."/>
            <person name="Riley R."/>
            <person name="LaButti K."/>
            <person name="Pangilinan J."/>
            <person name="Andreopoulos W."/>
            <person name="Lipzen A."/>
            <person name="Yan J."/>
            <person name="Wang M."/>
            <person name="Ng V."/>
            <person name="Grigoriev I.V."/>
            <person name="Spatafora J.W."/>
            <person name="Magnuson J.K."/>
            <person name="Baker S.E."/>
            <person name="Pomraning K.R."/>
        </authorList>
    </citation>
    <scope>NUCLEOTIDE SEQUENCE [LARGE SCALE GENOMIC DNA]</scope>
    <source>
        <strain evidence="2">CBS 7786</strain>
    </source>
</reference>
<dbReference type="Proteomes" id="UP001433508">
    <property type="component" value="Unassembled WGS sequence"/>
</dbReference>
<organism evidence="1 2">
    <name type="scientific">Lipomyces kononenkoae</name>
    <name type="common">Yeast</name>
    <dbReference type="NCBI Taxonomy" id="34357"/>
    <lineage>
        <taxon>Eukaryota</taxon>
        <taxon>Fungi</taxon>
        <taxon>Dikarya</taxon>
        <taxon>Ascomycota</taxon>
        <taxon>Saccharomycotina</taxon>
        <taxon>Lipomycetes</taxon>
        <taxon>Lipomycetales</taxon>
        <taxon>Lipomycetaceae</taxon>
        <taxon>Lipomyces</taxon>
    </lineage>
</organism>
<evidence type="ECO:0000313" key="1">
    <source>
        <dbReference type="EMBL" id="KAK9235502.1"/>
    </source>
</evidence>
<name>A0ACC3SV56_LIPKO</name>
<sequence>MSSKVIVVTGTNRGIGLALATQFSKRGDTVIATVRSKAKAIGTPLASLPNVTLVELDADDVTTIDSAVVEIEKIAPEGIDELWNNLGVANLGQNETSVRKIVPADAQKIFQINVIAPIYLSSKLISLLEKRTTKKIVFVSTVASSFGFTKSYSKLLAQLGITYIYGATKSALNMTGLYFHNELNSSGFIVIPIHPGAVQTEMNSKGQIDTEESVTKMLDVVDAVSAKDDFVLRSYDGSVVPW</sequence>
<gene>
    <name evidence="1" type="ORF">V1525DRAFT_409746</name>
</gene>
<keyword evidence="2" id="KW-1185">Reference proteome</keyword>
<dbReference type="EMBL" id="MU971413">
    <property type="protein sequence ID" value="KAK9235502.1"/>
    <property type="molecule type" value="Genomic_DNA"/>
</dbReference>
<proteinExistence type="predicted"/>